<feature type="transmembrane region" description="Helical" evidence="6">
    <location>
        <begin position="208"/>
        <end position="225"/>
    </location>
</feature>
<evidence type="ECO:0000256" key="2">
    <source>
        <dbReference type="ARBA" id="ARBA00022692"/>
    </source>
</evidence>
<dbReference type="GO" id="GO:0009977">
    <property type="term" value="F:proton motive force dependent protein transmembrane transporter activity"/>
    <property type="evidence" value="ECO:0007669"/>
    <property type="project" value="TreeGrafter"/>
</dbReference>
<feature type="transmembrane region" description="Helical" evidence="6">
    <location>
        <begin position="326"/>
        <end position="347"/>
    </location>
</feature>
<feature type="transmembrane region" description="Helical" evidence="6">
    <location>
        <begin position="270"/>
        <end position="289"/>
    </location>
</feature>
<evidence type="ECO:0000313" key="7">
    <source>
        <dbReference type="EMBL" id="QLH76332.1"/>
    </source>
</evidence>
<dbReference type="GeneID" id="56076797"/>
<proteinExistence type="predicted"/>
<dbReference type="EMBL" id="CP058910">
    <property type="protein sequence ID" value="QLH76332.1"/>
    <property type="molecule type" value="Genomic_DNA"/>
</dbReference>
<evidence type="ECO:0000256" key="3">
    <source>
        <dbReference type="ARBA" id="ARBA00022989"/>
    </source>
</evidence>
<feature type="transmembrane region" description="Helical" evidence="6">
    <location>
        <begin position="694"/>
        <end position="717"/>
    </location>
</feature>
<feature type="region of interest" description="Disordered" evidence="5">
    <location>
        <begin position="384"/>
        <end position="409"/>
    </location>
</feature>
<feature type="transmembrane region" description="Helical" evidence="6">
    <location>
        <begin position="494"/>
        <end position="513"/>
    </location>
</feature>
<feature type="transmembrane region" description="Helical" evidence="6">
    <location>
        <begin position="34"/>
        <end position="53"/>
    </location>
</feature>
<feature type="transmembrane region" description="Helical" evidence="6">
    <location>
        <begin position="78"/>
        <end position="100"/>
    </location>
</feature>
<protein>
    <submittedName>
        <fullName evidence="7">Twin-arginine translocase subunit TatC</fullName>
    </submittedName>
</protein>
<dbReference type="GO" id="GO:0033281">
    <property type="term" value="C:TAT protein transport complex"/>
    <property type="evidence" value="ECO:0007669"/>
    <property type="project" value="TreeGrafter"/>
</dbReference>
<comment type="subcellular location">
    <subcellularLocation>
        <location evidence="1">Membrane</location>
        <topology evidence="1">Multi-pass membrane protein</topology>
    </subcellularLocation>
</comment>
<dbReference type="AlphaFoldDB" id="A0A7D5TJZ0"/>
<feature type="transmembrane region" description="Helical" evidence="6">
    <location>
        <begin position="592"/>
        <end position="617"/>
    </location>
</feature>
<feature type="transmembrane region" description="Helical" evidence="6">
    <location>
        <begin position="671"/>
        <end position="688"/>
    </location>
</feature>
<dbReference type="Proteomes" id="UP000509667">
    <property type="component" value="Chromosome"/>
</dbReference>
<accession>A0A7D5TJZ0</accession>
<dbReference type="PANTHER" id="PTHR30371:SF0">
    <property type="entry name" value="SEC-INDEPENDENT PROTEIN TRANSLOCASE PROTEIN TATC, CHLOROPLASTIC-RELATED"/>
    <property type="match status" value="1"/>
</dbReference>
<keyword evidence="4 6" id="KW-0472">Membrane</keyword>
<dbReference type="RefSeq" id="WP_179910274.1">
    <property type="nucleotide sequence ID" value="NZ_CP058910.1"/>
</dbReference>
<keyword evidence="8" id="KW-1185">Reference proteome</keyword>
<feature type="transmembrane region" description="Helical" evidence="6">
    <location>
        <begin position="121"/>
        <end position="143"/>
    </location>
</feature>
<evidence type="ECO:0000256" key="1">
    <source>
        <dbReference type="ARBA" id="ARBA00004141"/>
    </source>
</evidence>
<feature type="transmembrane region" description="Helical" evidence="6">
    <location>
        <begin position="231"/>
        <end position="250"/>
    </location>
</feature>
<dbReference type="PANTHER" id="PTHR30371">
    <property type="entry name" value="SEC-INDEPENDENT PROTEIN TRANSLOCASE PROTEIN TATC"/>
    <property type="match status" value="1"/>
</dbReference>
<feature type="transmembrane region" description="Helical" evidence="6">
    <location>
        <begin position="172"/>
        <end position="196"/>
    </location>
</feature>
<keyword evidence="3 6" id="KW-1133">Transmembrane helix</keyword>
<feature type="transmembrane region" description="Helical" evidence="6">
    <location>
        <begin position="637"/>
        <end position="659"/>
    </location>
</feature>
<dbReference type="GO" id="GO:0065002">
    <property type="term" value="P:intracellular protein transmembrane transport"/>
    <property type="evidence" value="ECO:0007669"/>
    <property type="project" value="TreeGrafter"/>
</dbReference>
<evidence type="ECO:0000256" key="6">
    <source>
        <dbReference type="SAM" id="Phobius"/>
    </source>
</evidence>
<evidence type="ECO:0000256" key="4">
    <source>
        <dbReference type="ARBA" id="ARBA00023136"/>
    </source>
</evidence>
<dbReference type="GO" id="GO:0043953">
    <property type="term" value="P:protein transport by the Tat complex"/>
    <property type="evidence" value="ECO:0007669"/>
    <property type="project" value="TreeGrafter"/>
</dbReference>
<evidence type="ECO:0000313" key="8">
    <source>
        <dbReference type="Proteomes" id="UP000509667"/>
    </source>
</evidence>
<dbReference type="KEGG" id="hrr:HZS55_03000"/>
<dbReference type="PRINTS" id="PR01840">
    <property type="entry name" value="TATCFAMILY"/>
</dbReference>
<dbReference type="InterPro" id="IPR002033">
    <property type="entry name" value="TatC"/>
</dbReference>
<dbReference type="Pfam" id="PF00902">
    <property type="entry name" value="TatC"/>
    <property type="match status" value="2"/>
</dbReference>
<name>A0A7D5TJZ0_9EURY</name>
<gene>
    <name evidence="7" type="ORF">HZS55_03000</name>
</gene>
<feature type="compositionally biased region" description="Acidic residues" evidence="5">
    <location>
        <begin position="432"/>
        <end position="452"/>
    </location>
</feature>
<sequence>MAAAIDEDTKRTVAQGRATLGSMIGSAREDLQKAFMVFVIGFMGTFYALRLYVWDQLKADLNQNPDIQIVATTPFDVILLQAKIGMFVGVLMALPVVVYFGRDALRARGWWPAEDVPRWKLAVPTLLSVVLFAAGLAYAYYLFFPLMLGFLAGNAVNAGFEPAWSIVKWTQFIAFLGLSFGLAAQLPLAMSSLAYLRIVSYQAMRDRWRYAVLGIVTFGAFFSPPDPLTQLMWAIPLIGLYGFSLALARFAELLRRSADEVSAGMVARRYWNKLLAVALVAAGAGYLFVTRYGVAAVNETLATLPENFQYGPYPTLTELTGLDTQLVAALVGLVVAAVAAGAAIFYFSIKELDAARDPAEPQGSPTDIDLLALSAAAIPAAPPERFEEMDESEATELAREALQEQEDPDKAQAILDRFDEVQEAQEARAEATAEEGGDAADGEGAATEDEEGGLLTSTTAGVVDSFTEEETTEDDIGGYYYDIAFILESLTSRAFRIVGLFGIIMAATFVFLYQGGINTLRKAFFGQMPESQIAQADIVTLHPAEALIFEIKFATLLGLVATFPLILYYAWPRLKERGLVGGDRRVLGAWAVTLVVGIVGGSIVGFLYVAPAIISWLAADAIESSMVIYYRINKFGWLVVLTTVGFGLLVEVPVTMFLFHRGNLISFQTMFDRWRTVVMAIVVVAAFITPSSLLTMLVFAIPVAVAYMIGLGLLWLYTLGGRRTPSREGEAAD</sequence>
<keyword evidence="2 6" id="KW-0812">Transmembrane</keyword>
<dbReference type="OrthoDB" id="15305at2157"/>
<reference evidence="7 8" key="1">
    <citation type="submission" date="2020-07" db="EMBL/GenBank/DDBJ databases">
        <title>Halosimplex pelagicum sp. nov. and Halosimplex rubrum sp. nov., isolated from salted brown alga Laminaria, and emended description of the genus Halosimplex.</title>
        <authorList>
            <person name="Cui H."/>
        </authorList>
    </citation>
    <scope>NUCLEOTIDE SEQUENCE [LARGE SCALE GENOMIC DNA]</scope>
    <source>
        <strain evidence="7 8">R27</strain>
    </source>
</reference>
<evidence type="ECO:0000256" key="5">
    <source>
        <dbReference type="SAM" id="MobiDB-lite"/>
    </source>
</evidence>
<organism evidence="7 8">
    <name type="scientific">Halosimplex rubrum</name>
    <dbReference type="NCBI Taxonomy" id="869889"/>
    <lineage>
        <taxon>Archaea</taxon>
        <taxon>Methanobacteriati</taxon>
        <taxon>Methanobacteriota</taxon>
        <taxon>Stenosarchaea group</taxon>
        <taxon>Halobacteria</taxon>
        <taxon>Halobacteriales</taxon>
        <taxon>Haloarculaceae</taxon>
        <taxon>Halosimplex</taxon>
    </lineage>
</organism>
<feature type="region of interest" description="Disordered" evidence="5">
    <location>
        <begin position="424"/>
        <end position="454"/>
    </location>
</feature>
<feature type="transmembrane region" description="Helical" evidence="6">
    <location>
        <begin position="551"/>
        <end position="571"/>
    </location>
</feature>